<feature type="domain" description="Retrotransposon Copia-like N-terminal" evidence="2">
    <location>
        <begin position="227"/>
        <end position="264"/>
    </location>
</feature>
<dbReference type="PANTHER" id="PTHR37610">
    <property type="entry name" value="CCHC-TYPE DOMAIN-CONTAINING PROTEIN"/>
    <property type="match status" value="1"/>
</dbReference>
<proteinExistence type="predicted"/>
<evidence type="ECO:0000313" key="3">
    <source>
        <dbReference type="EMBL" id="KAK0590288.1"/>
    </source>
</evidence>
<feature type="compositionally biased region" description="Low complexity" evidence="1">
    <location>
        <begin position="482"/>
        <end position="496"/>
    </location>
</feature>
<reference evidence="3" key="2">
    <citation type="submission" date="2023-06" db="EMBL/GenBank/DDBJ databases">
        <authorList>
            <person name="Swenson N.G."/>
            <person name="Wegrzyn J.L."/>
            <person name="Mcevoy S.L."/>
        </authorList>
    </citation>
    <scope>NUCLEOTIDE SEQUENCE</scope>
    <source>
        <strain evidence="3">NS2018</strain>
        <tissue evidence="3">Leaf</tissue>
    </source>
</reference>
<evidence type="ECO:0000313" key="4">
    <source>
        <dbReference type="Proteomes" id="UP001168877"/>
    </source>
</evidence>
<evidence type="ECO:0000256" key="1">
    <source>
        <dbReference type="SAM" id="MobiDB-lite"/>
    </source>
</evidence>
<evidence type="ECO:0000259" key="2">
    <source>
        <dbReference type="Pfam" id="PF14244"/>
    </source>
</evidence>
<dbReference type="PANTHER" id="PTHR37610:SF45">
    <property type="entry name" value="RETROTRANSPOSON GAG DOMAIN-CONTAINING PROTEIN"/>
    <property type="match status" value="1"/>
</dbReference>
<gene>
    <name evidence="3" type="ORF">LWI29_024992</name>
</gene>
<dbReference type="Proteomes" id="UP001168877">
    <property type="component" value="Unassembled WGS sequence"/>
</dbReference>
<dbReference type="Pfam" id="PF14244">
    <property type="entry name" value="Retrotran_gag_3"/>
    <property type="match status" value="1"/>
</dbReference>
<dbReference type="AlphaFoldDB" id="A0AA39SG29"/>
<comment type="caution">
    <text evidence="3">The sequence shown here is derived from an EMBL/GenBank/DDBJ whole genome shotgun (WGS) entry which is preliminary data.</text>
</comment>
<protein>
    <recommendedName>
        <fullName evidence="2">Retrotransposon Copia-like N-terminal domain-containing protein</fullName>
    </recommendedName>
</protein>
<dbReference type="InterPro" id="IPR029472">
    <property type="entry name" value="Copia-like_N"/>
</dbReference>
<feature type="compositionally biased region" description="Low complexity" evidence="1">
    <location>
        <begin position="592"/>
        <end position="605"/>
    </location>
</feature>
<feature type="region of interest" description="Disordered" evidence="1">
    <location>
        <begin position="521"/>
        <end position="658"/>
    </location>
</feature>
<keyword evidence="4" id="KW-1185">Reference proteome</keyword>
<dbReference type="EMBL" id="JAUESC010000381">
    <property type="protein sequence ID" value="KAK0590288.1"/>
    <property type="molecule type" value="Genomic_DNA"/>
</dbReference>
<sequence>MTLNSMDHLNFMGSSSSSSAADSMQGVIDLKSYIPGSDELHNFTSRWRMKLFLSEHNMEAYDHMELSAFCIRAYDVACGLAEAVDKRPASPIFRQQPTPTSSVVADHPTRSGDPRRLCLYFVTRPDPIDSSSTATHVASSTSINDPRRLSSFFPTTGASNLATCCYCQTWFCQITSYNLLFGIFSSLHCYLFASAADFTMVDGEKSDMASPVVPLPPVYSHDNSSKIEIKLDGTNYHLWSKFVEIFVAGKDKYGFLTGESAKPATTSHTYRRWLADNALVQGWLLGSMTPKIMGMFIRLPTAQAIWETVARTYYDGADQSIIYELNSKAFHMRQSGRPISEYYRDLNTIWQELDHRCPNDMTDATDVIRFNDRIEKQRVYMFLAGLDSEFDKVRADVLRMDPFPDVEGAFAYVRREAQRQATMIAPSQVSDSSALLINKGNSGDRKCTHCGQKNHIRDACWRLNGYPEWYLEKRKKGPPKIGTASLASSSGNSSSTPHGNICDSQNQFSNSDEAYFTSETSLQGENPNYEEKSPKTDNGIPINLRSQSSEEENLSPESEIPDSLTERTEPTLRVYERRNKGKEKQGESVLIQVVQPSSSPSPVRQSDPEVGNAPEVTLEPSVLSNDLSSENHIDPDPSLPRRYPSREHRPPIRFGFSP</sequence>
<feature type="region of interest" description="Disordered" evidence="1">
    <location>
        <begin position="476"/>
        <end position="508"/>
    </location>
</feature>
<reference evidence="3" key="1">
    <citation type="journal article" date="2022" name="Plant J.">
        <title>Strategies of tolerance reflected in two North American maple genomes.</title>
        <authorList>
            <person name="McEvoy S.L."/>
            <person name="Sezen U.U."/>
            <person name="Trouern-Trend A."/>
            <person name="McMahon S.M."/>
            <person name="Schaberg P.G."/>
            <person name="Yang J."/>
            <person name="Wegrzyn J.L."/>
            <person name="Swenson N.G."/>
        </authorList>
    </citation>
    <scope>NUCLEOTIDE SEQUENCE</scope>
    <source>
        <strain evidence="3">NS2018</strain>
    </source>
</reference>
<feature type="compositionally biased region" description="Basic and acidic residues" evidence="1">
    <location>
        <begin position="564"/>
        <end position="586"/>
    </location>
</feature>
<accession>A0AA39SG29</accession>
<name>A0AA39SG29_ACESA</name>
<organism evidence="3 4">
    <name type="scientific">Acer saccharum</name>
    <name type="common">Sugar maple</name>
    <dbReference type="NCBI Taxonomy" id="4024"/>
    <lineage>
        <taxon>Eukaryota</taxon>
        <taxon>Viridiplantae</taxon>
        <taxon>Streptophyta</taxon>
        <taxon>Embryophyta</taxon>
        <taxon>Tracheophyta</taxon>
        <taxon>Spermatophyta</taxon>
        <taxon>Magnoliopsida</taxon>
        <taxon>eudicotyledons</taxon>
        <taxon>Gunneridae</taxon>
        <taxon>Pentapetalae</taxon>
        <taxon>rosids</taxon>
        <taxon>malvids</taxon>
        <taxon>Sapindales</taxon>
        <taxon>Sapindaceae</taxon>
        <taxon>Hippocastanoideae</taxon>
        <taxon>Acereae</taxon>
        <taxon>Acer</taxon>
    </lineage>
</organism>